<dbReference type="PANTHER" id="PTHR43791">
    <property type="entry name" value="PERMEASE-RELATED"/>
    <property type="match status" value="1"/>
</dbReference>
<dbReference type="GO" id="GO:0022857">
    <property type="term" value="F:transmembrane transporter activity"/>
    <property type="evidence" value="ECO:0007669"/>
    <property type="project" value="InterPro"/>
</dbReference>
<accession>A0A6A4HJT4</accession>
<dbReference type="InterPro" id="IPR036259">
    <property type="entry name" value="MFS_trans_sf"/>
</dbReference>
<dbReference type="FunFam" id="1.20.1250.20:FF:000064">
    <property type="entry name" value="MFS allantoate transporter"/>
    <property type="match status" value="1"/>
</dbReference>
<evidence type="ECO:0000256" key="3">
    <source>
        <dbReference type="ARBA" id="ARBA00022692"/>
    </source>
</evidence>
<name>A0A6A4HJT4_9AGAR</name>
<feature type="transmembrane region" description="Helical" evidence="7">
    <location>
        <begin position="215"/>
        <end position="235"/>
    </location>
</feature>
<dbReference type="PANTHER" id="PTHR43791:SF63">
    <property type="entry name" value="HIGH AFFINITY CYSTEINE TRANSPORTER"/>
    <property type="match status" value="1"/>
</dbReference>
<feature type="transmembrane region" description="Helical" evidence="7">
    <location>
        <begin position="347"/>
        <end position="367"/>
    </location>
</feature>
<dbReference type="EMBL" id="ML769498">
    <property type="protein sequence ID" value="KAE9397347.1"/>
    <property type="molecule type" value="Genomic_DNA"/>
</dbReference>
<dbReference type="Pfam" id="PF07690">
    <property type="entry name" value="MFS_1"/>
    <property type="match status" value="1"/>
</dbReference>
<protein>
    <submittedName>
        <fullName evidence="8">MFS general substrate transporter</fullName>
    </submittedName>
</protein>
<comment type="subcellular location">
    <subcellularLocation>
        <location evidence="1">Membrane</location>
        <topology evidence="1">Multi-pass membrane protein</topology>
    </subcellularLocation>
</comment>
<evidence type="ECO:0000313" key="8">
    <source>
        <dbReference type="EMBL" id="KAE9397347.1"/>
    </source>
</evidence>
<dbReference type="Proteomes" id="UP000799118">
    <property type="component" value="Unassembled WGS sequence"/>
</dbReference>
<feature type="transmembrane region" description="Helical" evidence="7">
    <location>
        <begin position="440"/>
        <end position="461"/>
    </location>
</feature>
<feature type="transmembrane region" description="Helical" evidence="7">
    <location>
        <begin position="379"/>
        <end position="401"/>
    </location>
</feature>
<comment type="similarity">
    <text evidence="6">Belongs to the major facilitator superfamily. Allantoate permease family.</text>
</comment>
<sequence length="513" mass="57920">MSDSTSTHLEKQTHGPVKAVRESEVDVAARLVSGEGKELDNQVARKLLRKIDLHIMPLMCLMYLMTFADKTALGVSAVLGIQTTAHLSQNQFNWLSAVFYLSYLAFEYPQNLALQRFPVGKWMSVNIFIWAVVLLLHAACHSFGGLFAVRFILGICEGAITPGFMIATSMFYTRQEQNKRVGYWFLMDGVALIFLGLVSYGLLFTKTHNFAPWQWLMIVTGLITLVTSVCFWFWFPDSPTNAWFLTTEERVLAVQRIRVNQTGVENKHWKREQFLETLQDPKIWVMALFAAIANIPNSLTNQRQLVVNQFGFTTPQTTLLGCVDGAMEILFIWAGVFLAGRKNIGRAYAAVILYIPGLLGALLVDLLPSHLKVGLLFGYWLSISAIAPFAIFIGWVSGLVCGHTKRTTTNAIVLIGYAIGNFASPFIWKKMYQPRNHVPWDFLATSMGASILILLLLRTMLAKENARRDREPSEDVYVDIYLSDKDGIVSDQKVDKVFLDLTDLQNRDFRYTL</sequence>
<keyword evidence="2" id="KW-0813">Transport</keyword>
<dbReference type="GO" id="GO:0016020">
    <property type="term" value="C:membrane"/>
    <property type="evidence" value="ECO:0007669"/>
    <property type="project" value="UniProtKB-SubCell"/>
</dbReference>
<keyword evidence="4 7" id="KW-1133">Transmembrane helix</keyword>
<keyword evidence="9" id="KW-1185">Reference proteome</keyword>
<keyword evidence="5 7" id="KW-0472">Membrane</keyword>
<evidence type="ECO:0000256" key="2">
    <source>
        <dbReference type="ARBA" id="ARBA00022448"/>
    </source>
</evidence>
<feature type="transmembrane region" description="Helical" evidence="7">
    <location>
        <begin position="318"/>
        <end position="340"/>
    </location>
</feature>
<proteinExistence type="inferred from homology"/>
<dbReference type="AlphaFoldDB" id="A0A6A4HJT4"/>
<feature type="transmembrane region" description="Helical" evidence="7">
    <location>
        <begin position="147"/>
        <end position="171"/>
    </location>
</feature>
<reference evidence="8" key="1">
    <citation type="journal article" date="2019" name="Environ. Microbiol.">
        <title>Fungal ecological strategies reflected in gene transcription - a case study of two litter decomposers.</title>
        <authorList>
            <person name="Barbi F."/>
            <person name="Kohler A."/>
            <person name="Barry K."/>
            <person name="Baskaran P."/>
            <person name="Daum C."/>
            <person name="Fauchery L."/>
            <person name="Ihrmark K."/>
            <person name="Kuo A."/>
            <person name="LaButti K."/>
            <person name="Lipzen A."/>
            <person name="Morin E."/>
            <person name="Grigoriev I.V."/>
            <person name="Henrissat B."/>
            <person name="Lindahl B."/>
            <person name="Martin F."/>
        </authorList>
    </citation>
    <scope>NUCLEOTIDE SEQUENCE</scope>
    <source>
        <strain evidence="8">JB14</strain>
    </source>
</reference>
<feature type="transmembrane region" description="Helical" evidence="7">
    <location>
        <begin position="122"/>
        <end position="140"/>
    </location>
</feature>
<evidence type="ECO:0000313" key="9">
    <source>
        <dbReference type="Proteomes" id="UP000799118"/>
    </source>
</evidence>
<dbReference type="Gene3D" id="1.20.1250.20">
    <property type="entry name" value="MFS general substrate transporter like domains"/>
    <property type="match status" value="1"/>
</dbReference>
<feature type="transmembrane region" description="Helical" evidence="7">
    <location>
        <begin position="183"/>
        <end position="203"/>
    </location>
</feature>
<evidence type="ECO:0000256" key="1">
    <source>
        <dbReference type="ARBA" id="ARBA00004141"/>
    </source>
</evidence>
<dbReference type="InterPro" id="IPR011701">
    <property type="entry name" value="MFS"/>
</dbReference>
<feature type="transmembrane region" description="Helical" evidence="7">
    <location>
        <begin position="408"/>
        <end position="428"/>
    </location>
</feature>
<evidence type="ECO:0000256" key="5">
    <source>
        <dbReference type="ARBA" id="ARBA00023136"/>
    </source>
</evidence>
<organism evidence="8 9">
    <name type="scientific">Gymnopus androsaceus JB14</name>
    <dbReference type="NCBI Taxonomy" id="1447944"/>
    <lineage>
        <taxon>Eukaryota</taxon>
        <taxon>Fungi</taxon>
        <taxon>Dikarya</taxon>
        <taxon>Basidiomycota</taxon>
        <taxon>Agaricomycotina</taxon>
        <taxon>Agaricomycetes</taxon>
        <taxon>Agaricomycetidae</taxon>
        <taxon>Agaricales</taxon>
        <taxon>Marasmiineae</taxon>
        <taxon>Omphalotaceae</taxon>
        <taxon>Gymnopus</taxon>
    </lineage>
</organism>
<evidence type="ECO:0000256" key="4">
    <source>
        <dbReference type="ARBA" id="ARBA00022989"/>
    </source>
</evidence>
<evidence type="ECO:0000256" key="7">
    <source>
        <dbReference type="SAM" id="Phobius"/>
    </source>
</evidence>
<evidence type="ECO:0000256" key="6">
    <source>
        <dbReference type="ARBA" id="ARBA00037968"/>
    </source>
</evidence>
<dbReference type="OrthoDB" id="6730379at2759"/>
<keyword evidence="3 7" id="KW-0812">Transmembrane</keyword>
<gene>
    <name evidence="8" type="ORF">BT96DRAFT_1020829</name>
</gene>
<dbReference type="SUPFAM" id="SSF103473">
    <property type="entry name" value="MFS general substrate transporter"/>
    <property type="match status" value="1"/>
</dbReference>